<dbReference type="InterPro" id="IPR011877">
    <property type="entry name" value="Ribokinase"/>
</dbReference>
<dbReference type="GO" id="GO:0005829">
    <property type="term" value="C:cytosol"/>
    <property type="evidence" value="ECO:0007669"/>
    <property type="project" value="TreeGrafter"/>
</dbReference>
<dbReference type="EMBL" id="BJWI01000005">
    <property type="protein sequence ID" value="GEM01086.1"/>
    <property type="molecule type" value="Genomic_DNA"/>
</dbReference>
<reference evidence="14 17" key="2">
    <citation type="submission" date="2019-07" db="EMBL/GenBank/DDBJ databases">
        <title>Whole genome shotgun sequence of Halolactibacillus halophilus NBRC 100868.</title>
        <authorList>
            <person name="Hosoyama A."/>
            <person name="Uohara A."/>
            <person name="Ohji S."/>
            <person name="Ichikawa N."/>
        </authorList>
    </citation>
    <scope>NUCLEOTIDE SEQUENCE [LARGE SCALE GENOMIC DNA]</scope>
    <source>
        <strain evidence="14 17">NBRC 100868</strain>
    </source>
</reference>
<keyword evidence="4 12" id="KW-0808">Transferase</keyword>
<evidence type="ECO:0000259" key="13">
    <source>
        <dbReference type="Pfam" id="PF00294"/>
    </source>
</evidence>
<dbReference type="GO" id="GO:0019303">
    <property type="term" value="P:D-ribose catabolic process"/>
    <property type="evidence" value="ECO:0007669"/>
    <property type="project" value="UniProtKB-UniRule"/>
</dbReference>
<organism evidence="15 16">
    <name type="scientific">Halolactibacillus halophilus</name>
    <dbReference type="NCBI Taxonomy" id="306540"/>
    <lineage>
        <taxon>Bacteria</taxon>
        <taxon>Bacillati</taxon>
        <taxon>Bacillota</taxon>
        <taxon>Bacilli</taxon>
        <taxon>Bacillales</taxon>
        <taxon>Bacillaceae</taxon>
        <taxon>Halolactibacillus</taxon>
    </lineage>
</organism>
<comment type="function">
    <text evidence="12">Catalyzes the phosphorylation of ribose at O-5 in a reaction requiring ATP and magnesium. The resulting D-ribose-5-phosphate can then be used either for sythesis of nucleotides, histidine, and tryptophan, or as a component of the pentose phosphate pathway.</text>
</comment>
<feature type="domain" description="Carbohydrate kinase PfkB" evidence="13">
    <location>
        <begin position="4"/>
        <end position="276"/>
    </location>
</feature>
<dbReference type="Gene3D" id="3.40.1190.20">
    <property type="match status" value="1"/>
</dbReference>
<feature type="binding site" evidence="12">
    <location>
        <position position="185"/>
    </location>
    <ligand>
        <name>ATP</name>
        <dbReference type="ChEBI" id="CHEBI:30616"/>
    </ligand>
</feature>
<reference evidence="15 16" key="1">
    <citation type="submission" date="2016-10" db="EMBL/GenBank/DDBJ databases">
        <authorList>
            <person name="de Groot N.N."/>
        </authorList>
    </citation>
    <scope>NUCLEOTIDE SEQUENCE [LARGE SCALE GENOMIC DNA]</scope>
    <source>
        <strain evidence="15 16">DSM 17073</strain>
    </source>
</reference>
<name>A0A1I5N3C9_9BACI</name>
<dbReference type="InterPro" id="IPR029056">
    <property type="entry name" value="Ribokinase-like"/>
</dbReference>
<feature type="binding site" evidence="12">
    <location>
        <position position="269"/>
    </location>
    <ligand>
        <name>K(+)</name>
        <dbReference type="ChEBI" id="CHEBI:29103"/>
    </ligand>
</feature>
<evidence type="ECO:0000256" key="12">
    <source>
        <dbReference type="HAMAP-Rule" id="MF_01987"/>
    </source>
</evidence>
<dbReference type="InterPro" id="IPR011611">
    <property type="entry name" value="PfkB_dom"/>
</dbReference>
<dbReference type="InterPro" id="IPR002139">
    <property type="entry name" value="Ribo/fructo_kinase"/>
</dbReference>
<evidence type="ECO:0000313" key="14">
    <source>
        <dbReference type="EMBL" id="GEM01086.1"/>
    </source>
</evidence>
<comment type="pathway">
    <text evidence="12">Carbohydrate metabolism; D-ribose degradation; D-ribose 5-phosphate from beta-D-ribopyranose: step 2/2.</text>
</comment>
<dbReference type="CDD" id="cd01174">
    <property type="entry name" value="ribokinase"/>
    <property type="match status" value="1"/>
</dbReference>
<dbReference type="PANTHER" id="PTHR10584:SF166">
    <property type="entry name" value="RIBOKINASE"/>
    <property type="match status" value="1"/>
</dbReference>
<comment type="caution">
    <text evidence="12">Lacks conserved residue(s) required for the propagation of feature annotation.</text>
</comment>
<evidence type="ECO:0000256" key="2">
    <source>
        <dbReference type="ARBA" id="ARBA00012035"/>
    </source>
</evidence>
<evidence type="ECO:0000313" key="15">
    <source>
        <dbReference type="EMBL" id="SFP15791.1"/>
    </source>
</evidence>
<protein>
    <recommendedName>
        <fullName evidence="3 12">Ribokinase</fullName>
        <shortName evidence="12">RK</shortName>
        <ecNumber evidence="2 12">2.7.1.15</ecNumber>
    </recommendedName>
</protein>
<keyword evidence="7 12" id="KW-0418">Kinase</keyword>
<dbReference type="GO" id="GO:0005524">
    <property type="term" value="F:ATP binding"/>
    <property type="evidence" value="ECO:0007669"/>
    <property type="project" value="UniProtKB-UniRule"/>
</dbReference>
<feature type="binding site" evidence="12">
    <location>
        <position position="258"/>
    </location>
    <ligand>
        <name>ATP</name>
        <dbReference type="ChEBI" id="CHEBI:30616"/>
    </ligand>
</feature>
<dbReference type="GO" id="GO:0046872">
    <property type="term" value="F:metal ion binding"/>
    <property type="evidence" value="ECO:0007669"/>
    <property type="project" value="UniProtKB-KW"/>
</dbReference>
<comment type="similarity">
    <text evidence="12">Belongs to the carbohydrate kinase PfkB family. Ribokinase subfamily.</text>
</comment>
<comment type="activity regulation">
    <text evidence="12">Activated by a monovalent cation that binds near, but not in, the active site. The most likely occupant of the site in vivo is potassium. Ion binding induces a conformational change that may alter substrate affinity.</text>
</comment>
<keyword evidence="11 12" id="KW-0119">Carbohydrate metabolism</keyword>
<feature type="binding site" evidence="12">
    <location>
        <position position="228"/>
    </location>
    <ligand>
        <name>K(+)</name>
        <dbReference type="ChEBI" id="CHEBI:29103"/>
    </ligand>
</feature>
<proteinExistence type="inferred from homology"/>
<accession>A0A1I5N3C9</accession>
<evidence type="ECO:0000256" key="4">
    <source>
        <dbReference type="ARBA" id="ARBA00022679"/>
    </source>
</evidence>
<keyword evidence="8 12" id="KW-0067">ATP-binding</keyword>
<feature type="binding site" evidence="12">
    <location>
        <position position="267"/>
    </location>
    <ligand>
        <name>K(+)</name>
        <dbReference type="ChEBI" id="CHEBI:29103"/>
    </ligand>
</feature>
<keyword evidence="9 12" id="KW-0460">Magnesium</keyword>
<evidence type="ECO:0000256" key="7">
    <source>
        <dbReference type="ARBA" id="ARBA00022777"/>
    </source>
</evidence>
<dbReference type="Pfam" id="PF00294">
    <property type="entry name" value="PfkB"/>
    <property type="match status" value="1"/>
</dbReference>
<gene>
    <name evidence="12 14" type="primary">rbsK</name>
    <name evidence="14" type="ORF">HHA03_06180</name>
    <name evidence="15" type="ORF">SAMN05421839_10752</name>
</gene>
<dbReference type="UniPathway" id="UPA00916">
    <property type="reaction ID" value="UER00889"/>
</dbReference>
<evidence type="ECO:0000256" key="11">
    <source>
        <dbReference type="ARBA" id="ARBA00023277"/>
    </source>
</evidence>
<dbReference type="AlphaFoldDB" id="A0A1I5N3C9"/>
<keyword evidence="10 12" id="KW-0630">Potassium</keyword>
<evidence type="ECO:0000256" key="5">
    <source>
        <dbReference type="ARBA" id="ARBA00022723"/>
    </source>
</evidence>
<dbReference type="HAMAP" id="MF_01987">
    <property type="entry name" value="Ribokinase"/>
    <property type="match status" value="1"/>
</dbReference>
<evidence type="ECO:0000256" key="1">
    <source>
        <dbReference type="ARBA" id="ARBA00005380"/>
    </source>
</evidence>
<dbReference type="STRING" id="306540.SAMN05421839_10752"/>
<evidence type="ECO:0000313" key="17">
    <source>
        <dbReference type="Proteomes" id="UP000321547"/>
    </source>
</evidence>
<dbReference type="Proteomes" id="UP000321547">
    <property type="component" value="Unassembled WGS sequence"/>
</dbReference>
<feature type="binding site" evidence="12">
    <location>
        <position position="234"/>
    </location>
    <ligand>
        <name>substrate</name>
    </ligand>
</feature>
<comment type="cofactor">
    <cofactor evidence="12">
        <name>Mg(2+)</name>
        <dbReference type="ChEBI" id="CHEBI:18420"/>
    </cofactor>
    <text evidence="12">Requires a divalent cation, most likely magnesium in vivo, as an electrophilic catalyst to aid phosphoryl group transfer. It is the chelate of the metal and the nucleotide that is the actual substrate.</text>
</comment>
<comment type="similarity">
    <text evidence="1">Belongs to the carbohydrate kinase pfkB family.</text>
</comment>
<feature type="binding site" evidence="12">
    <location>
        <begin position="202"/>
        <end position="207"/>
    </location>
    <ligand>
        <name>ATP</name>
        <dbReference type="ChEBI" id="CHEBI:30616"/>
    </ligand>
</feature>
<keyword evidence="12" id="KW-0963">Cytoplasm</keyword>
<evidence type="ECO:0000256" key="10">
    <source>
        <dbReference type="ARBA" id="ARBA00022958"/>
    </source>
</evidence>
<dbReference type="GO" id="GO:0004747">
    <property type="term" value="F:ribokinase activity"/>
    <property type="evidence" value="ECO:0007669"/>
    <property type="project" value="UniProtKB-UniRule"/>
</dbReference>
<dbReference type="SUPFAM" id="SSF53613">
    <property type="entry name" value="Ribokinase-like"/>
    <property type="match status" value="1"/>
</dbReference>
<dbReference type="RefSeq" id="WP_089830732.1">
    <property type="nucleotide sequence ID" value="NZ_BJWI01000005.1"/>
</dbReference>
<evidence type="ECO:0000256" key="9">
    <source>
        <dbReference type="ARBA" id="ARBA00022842"/>
    </source>
</evidence>
<evidence type="ECO:0000256" key="8">
    <source>
        <dbReference type="ARBA" id="ARBA00022840"/>
    </source>
</evidence>
<feature type="binding site" evidence="12">
    <location>
        <position position="230"/>
    </location>
    <ligand>
        <name>K(+)</name>
        <dbReference type="ChEBI" id="CHEBI:29103"/>
    </ligand>
</feature>
<dbReference type="NCBIfam" id="TIGR02152">
    <property type="entry name" value="D_ribokin_bact"/>
    <property type="match status" value="1"/>
</dbReference>
<feature type="binding site" evidence="12">
    <location>
        <begin position="233"/>
        <end position="234"/>
    </location>
    <ligand>
        <name>ATP</name>
        <dbReference type="ChEBI" id="CHEBI:30616"/>
    </ligand>
</feature>
<dbReference type="PANTHER" id="PTHR10584">
    <property type="entry name" value="SUGAR KINASE"/>
    <property type="match status" value="1"/>
</dbReference>
<sequence length="289" mass="30980">MKQKQVTVIGSINLDMVTTSDRIPHQGETMMGTGFNTVPGGKGANQAVAAARLGADVTMIGCVGDDPFGKVLIENLQREGVLTDYVEPVTDVPSGVATILVSDGDNRIIVTPGANDYVTPTYVEKYLDVIDQSNIVVLQLEIPLKTIEYVTGYCYRHNIPVILNPAPIQEVPDDVLKQVTYVTPNETEVTSLDVGKEKLIVTEGKQGVRYFQNGKVQHVPGFNVTVEDTTGAGDTFNGALAVYLAENHSLKEAIIFANAAAALSVRKFGAQGGMPSRSEVIELMKKGGQ</sequence>
<keyword evidence="17" id="KW-1185">Reference proteome</keyword>
<dbReference type="PRINTS" id="PR00990">
    <property type="entry name" value="RIBOKINASE"/>
</dbReference>
<feature type="binding site" evidence="12">
    <location>
        <begin position="13"/>
        <end position="15"/>
    </location>
    <ligand>
        <name>substrate</name>
    </ligand>
</feature>
<keyword evidence="6 12" id="KW-0547">Nucleotide-binding</keyword>
<feature type="binding site" evidence="12">
    <location>
        <begin position="41"/>
        <end position="45"/>
    </location>
    <ligand>
        <name>substrate</name>
    </ligand>
</feature>
<dbReference type="EMBL" id="FOXC01000007">
    <property type="protein sequence ID" value="SFP15791.1"/>
    <property type="molecule type" value="Genomic_DNA"/>
</dbReference>
<dbReference type="PROSITE" id="PS00584">
    <property type="entry name" value="PFKB_KINASES_2"/>
    <property type="match status" value="1"/>
</dbReference>
<feature type="binding site" evidence="12">
    <location>
        <position position="264"/>
    </location>
    <ligand>
        <name>K(+)</name>
        <dbReference type="ChEBI" id="CHEBI:29103"/>
    </ligand>
</feature>
<comment type="catalytic activity">
    <reaction evidence="12">
        <text>D-ribose + ATP = D-ribose 5-phosphate + ADP + H(+)</text>
        <dbReference type="Rhea" id="RHEA:13697"/>
        <dbReference type="ChEBI" id="CHEBI:15378"/>
        <dbReference type="ChEBI" id="CHEBI:30616"/>
        <dbReference type="ChEBI" id="CHEBI:47013"/>
        <dbReference type="ChEBI" id="CHEBI:78346"/>
        <dbReference type="ChEBI" id="CHEBI:456216"/>
        <dbReference type="EC" id="2.7.1.15"/>
    </reaction>
</comment>
<evidence type="ECO:0000313" key="16">
    <source>
        <dbReference type="Proteomes" id="UP000242243"/>
    </source>
</evidence>
<dbReference type="InterPro" id="IPR002173">
    <property type="entry name" value="Carboh/pur_kinase_PfkB_CS"/>
</dbReference>
<feature type="binding site" evidence="12">
    <location>
        <position position="141"/>
    </location>
    <ligand>
        <name>substrate</name>
    </ligand>
</feature>
<feature type="active site" description="Proton acceptor" evidence="12">
    <location>
        <position position="234"/>
    </location>
</feature>
<dbReference type="Proteomes" id="UP000242243">
    <property type="component" value="Unassembled WGS sequence"/>
</dbReference>
<evidence type="ECO:0000256" key="6">
    <source>
        <dbReference type="ARBA" id="ARBA00022741"/>
    </source>
</evidence>
<comment type="subcellular location">
    <subcellularLocation>
        <location evidence="12">Cytoplasm</location>
    </subcellularLocation>
</comment>
<keyword evidence="5 12" id="KW-0479">Metal-binding</keyword>
<dbReference type="EC" id="2.7.1.15" evidence="2 12"/>
<comment type="subunit">
    <text evidence="12">Homodimer.</text>
</comment>
<evidence type="ECO:0000256" key="3">
    <source>
        <dbReference type="ARBA" id="ARBA00016943"/>
    </source>
</evidence>
<dbReference type="OrthoDB" id="9775849at2"/>